<organism evidence="1">
    <name type="scientific">marine sediment metagenome</name>
    <dbReference type="NCBI Taxonomy" id="412755"/>
    <lineage>
        <taxon>unclassified sequences</taxon>
        <taxon>metagenomes</taxon>
        <taxon>ecological metagenomes</taxon>
    </lineage>
</organism>
<evidence type="ECO:0000313" key="1">
    <source>
        <dbReference type="EMBL" id="GAG21846.1"/>
    </source>
</evidence>
<protein>
    <submittedName>
        <fullName evidence="1">Uncharacterized protein</fullName>
    </submittedName>
</protein>
<reference evidence="1" key="1">
    <citation type="journal article" date="2014" name="Front. Microbiol.">
        <title>High frequency of phylogenetically diverse reductive dehalogenase-homologous genes in deep subseafloor sedimentary metagenomes.</title>
        <authorList>
            <person name="Kawai M."/>
            <person name="Futagami T."/>
            <person name="Toyoda A."/>
            <person name="Takaki Y."/>
            <person name="Nishi S."/>
            <person name="Hori S."/>
            <person name="Arai W."/>
            <person name="Tsubouchi T."/>
            <person name="Morono Y."/>
            <person name="Uchiyama I."/>
            <person name="Ito T."/>
            <person name="Fujiyama A."/>
            <person name="Inagaki F."/>
            <person name="Takami H."/>
        </authorList>
    </citation>
    <scope>NUCLEOTIDE SEQUENCE</scope>
    <source>
        <strain evidence="1">Expedition CK06-06</strain>
    </source>
</reference>
<gene>
    <name evidence="1" type="ORF">S01H1_60591</name>
</gene>
<comment type="caution">
    <text evidence="1">The sequence shown here is derived from an EMBL/GenBank/DDBJ whole genome shotgun (WGS) entry which is preliminary data.</text>
</comment>
<dbReference type="EMBL" id="BARS01039694">
    <property type="protein sequence ID" value="GAG21846.1"/>
    <property type="molecule type" value="Genomic_DNA"/>
</dbReference>
<accession>X0XA66</accession>
<feature type="non-terminal residue" evidence="1">
    <location>
        <position position="156"/>
    </location>
</feature>
<dbReference type="AlphaFoldDB" id="X0XA66"/>
<proteinExistence type="predicted"/>
<name>X0XA66_9ZZZZ</name>
<sequence>MFNQVSLAELILRIRQRADMIDTQFVTDEELTSYCNESLGELYDLIVGSAAQEYFMRSCNIYELPPWTRGLSIDDGSWFRDGYMCRDGKVPNIVAADPDYEVGDGTYAVLPPDFYKILGVDANVGQDNIPWKLTPYNFNKRDKMAPFNGTWQKGLT</sequence>